<feature type="transmembrane region" description="Helical" evidence="1">
    <location>
        <begin position="31"/>
        <end position="51"/>
    </location>
</feature>
<evidence type="ECO:0000313" key="2">
    <source>
        <dbReference type="EMBL" id="SJM63656.1"/>
    </source>
</evidence>
<organism evidence="2 3">
    <name type="scientific">Agrococcus casei LMG 22410</name>
    <dbReference type="NCBI Taxonomy" id="1255656"/>
    <lineage>
        <taxon>Bacteria</taxon>
        <taxon>Bacillati</taxon>
        <taxon>Actinomycetota</taxon>
        <taxon>Actinomycetes</taxon>
        <taxon>Micrococcales</taxon>
        <taxon>Microbacteriaceae</taxon>
        <taxon>Agrococcus</taxon>
    </lineage>
</organism>
<evidence type="ECO:0000256" key="1">
    <source>
        <dbReference type="SAM" id="Phobius"/>
    </source>
</evidence>
<protein>
    <submittedName>
        <fullName evidence="2">Membrane protein</fullName>
    </submittedName>
</protein>
<proteinExistence type="predicted"/>
<name>A0A1R4G677_9MICO</name>
<accession>A0A1R4G677</accession>
<keyword evidence="1" id="KW-0812">Transmembrane</keyword>
<dbReference type="Proteomes" id="UP000195787">
    <property type="component" value="Unassembled WGS sequence"/>
</dbReference>
<dbReference type="InterPro" id="IPR025327">
    <property type="entry name" value="DUF4233"/>
</dbReference>
<reference evidence="2 3" key="1">
    <citation type="submission" date="2017-02" db="EMBL/GenBank/DDBJ databases">
        <authorList>
            <person name="Peterson S.W."/>
        </authorList>
    </citation>
    <scope>NUCLEOTIDE SEQUENCE [LARGE SCALE GENOMIC DNA]</scope>
    <source>
        <strain evidence="2 3">LMG 22410</strain>
    </source>
</reference>
<dbReference type="Pfam" id="PF14017">
    <property type="entry name" value="DUF4233"/>
    <property type="match status" value="1"/>
</dbReference>
<keyword evidence="1" id="KW-1133">Transmembrane helix</keyword>
<dbReference type="AlphaFoldDB" id="A0A1R4G677"/>
<feature type="transmembrane region" description="Helical" evidence="1">
    <location>
        <begin position="98"/>
        <end position="116"/>
    </location>
</feature>
<dbReference type="EMBL" id="FUHU01000038">
    <property type="protein sequence ID" value="SJM63656.1"/>
    <property type="molecule type" value="Genomic_DNA"/>
</dbReference>
<feature type="transmembrane region" description="Helical" evidence="1">
    <location>
        <begin position="58"/>
        <end position="78"/>
    </location>
</feature>
<gene>
    <name evidence="2" type="ORF">CZ674_09165</name>
</gene>
<evidence type="ECO:0000313" key="3">
    <source>
        <dbReference type="Proteomes" id="UP000195787"/>
    </source>
</evidence>
<keyword evidence="1" id="KW-0472">Membrane</keyword>
<keyword evidence="3" id="KW-1185">Reference proteome</keyword>
<sequence>MDSPMSADEKNAAAAKAPRRKRGVLEQLLTIVHWLEVLALVFAAMAMWGVSRDWPQPLTVFGVMMVLVVVTRLLRFSWGWAASLVSQALVLSLGFMDFMLIVVGLIFFAMWVFCFIKGRQIERQQRAG</sequence>